<keyword evidence="10" id="KW-1185">Reference proteome</keyword>
<proteinExistence type="predicted"/>
<dbReference type="OrthoDB" id="5298961at2"/>
<evidence type="ECO:0000259" key="8">
    <source>
        <dbReference type="Pfam" id="PF06271"/>
    </source>
</evidence>
<dbReference type="KEGG" id="bmx:BMS_0078"/>
<keyword evidence="2" id="KW-1003">Cell membrane</keyword>
<keyword evidence="3 7" id="KW-0812">Transmembrane</keyword>
<evidence type="ECO:0000256" key="7">
    <source>
        <dbReference type="SAM" id="Phobius"/>
    </source>
</evidence>
<dbReference type="PANTHER" id="PTHR36115">
    <property type="entry name" value="PROLINE-RICH ANTIGEN HOMOLOG-RELATED"/>
    <property type="match status" value="1"/>
</dbReference>
<name>E1X262_HALMS</name>
<feature type="transmembrane region" description="Helical" evidence="7">
    <location>
        <begin position="216"/>
        <end position="235"/>
    </location>
</feature>
<gene>
    <name evidence="9" type="ordered locus">BMS_0078</name>
</gene>
<evidence type="ECO:0000256" key="2">
    <source>
        <dbReference type="ARBA" id="ARBA00022475"/>
    </source>
</evidence>
<dbReference type="HOGENOM" id="CLU_1110201_0_0_7"/>
<keyword evidence="4 7" id="KW-1133">Transmembrane helix</keyword>
<dbReference type="GO" id="GO:0005886">
    <property type="term" value="C:plasma membrane"/>
    <property type="evidence" value="ECO:0007669"/>
    <property type="project" value="UniProtKB-SubCell"/>
</dbReference>
<dbReference type="AlphaFoldDB" id="E1X262"/>
<evidence type="ECO:0000256" key="3">
    <source>
        <dbReference type="ARBA" id="ARBA00022692"/>
    </source>
</evidence>
<protein>
    <submittedName>
        <fullName evidence="9">RDD domian containing membrane protein</fullName>
    </submittedName>
</protein>
<feature type="compositionally biased region" description="Polar residues" evidence="6">
    <location>
        <begin position="47"/>
        <end position="59"/>
    </location>
</feature>
<evidence type="ECO:0000256" key="5">
    <source>
        <dbReference type="ARBA" id="ARBA00023136"/>
    </source>
</evidence>
<dbReference type="STRING" id="862908.BMS_0078"/>
<feature type="compositionally biased region" description="Polar residues" evidence="6">
    <location>
        <begin position="66"/>
        <end position="77"/>
    </location>
</feature>
<evidence type="ECO:0000313" key="10">
    <source>
        <dbReference type="Proteomes" id="UP000008963"/>
    </source>
</evidence>
<feature type="region of interest" description="Disordered" evidence="6">
    <location>
        <begin position="42"/>
        <end position="77"/>
    </location>
</feature>
<feature type="transmembrane region" description="Helical" evidence="7">
    <location>
        <begin position="168"/>
        <end position="186"/>
    </location>
</feature>
<feature type="domain" description="RDD" evidence="8">
    <location>
        <begin position="121"/>
        <end position="233"/>
    </location>
</feature>
<accession>E1X262</accession>
<dbReference type="PANTHER" id="PTHR36115:SF6">
    <property type="entry name" value="PROLINE-RICH ANTIGEN HOMOLOG"/>
    <property type="match status" value="1"/>
</dbReference>
<dbReference type="EMBL" id="FQ312005">
    <property type="protein sequence ID" value="CBW25018.1"/>
    <property type="molecule type" value="Genomic_DNA"/>
</dbReference>
<comment type="subcellular location">
    <subcellularLocation>
        <location evidence="1">Cell membrane</location>
        <topology evidence="1">Multi-pass membrane protein</topology>
    </subcellularLocation>
</comment>
<sequence length="250" mass="27910">MENLNSNESKEQKNVVFNNEFNFEDFDFKPLNEGLGFHHEERKNGILPQSNKRSQNLSVSRDLKSNNRTTSLGVSNEGITRNGLESMNSLSAFYSESQVIEEAPKLKASDFEVKKPSFKVAPISKQFTAWLIDVLIVAGISAGLLALFVLVSGLNFTKFYEVIGANDLLIFLSTSFSIFYLSYFSILDLQATPGKSLMGVRLVREDGEPILLRDSFLRAFITIISFVTLGLPCLIDFQGKLTDTKIAENV</sequence>
<dbReference type="Proteomes" id="UP000008963">
    <property type="component" value="Chromosome"/>
</dbReference>
<evidence type="ECO:0000313" key="9">
    <source>
        <dbReference type="EMBL" id="CBW25018.1"/>
    </source>
</evidence>
<dbReference type="InterPro" id="IPR051791">
    <property type="entry name" value="Pra-immunoreactive"/>
</dbReference>
<organism evidence="9 10">
    <name type="scientific">Halobacteriovorax marinus (strain ATCC BAA-682 / DSM 15412 / SJ)</name>
    <name type="common">Bacteriovorax marinus</name>
    <dbReference type="NCBI Taxonomy" id="862908"/>
    <lineage>
        <taxon>Bacteria</taxon>
        <taxon>Pseudomonadati</taxon>
        <taxon>Bdellovibrionota</taxon>
        <taxon>Bacteriovoracia</taxon>
        <taxon>Bacteriovoracales</taxon>
        <taxon>Halobacteriovoraceae</taxon>
        <taxon>Halobacteriovorax</taxon>
    </lineage>
</organism>
<evidence type="ECO:0000256" key="6">
    <source>
        <dbReference type="SAM" id="MobiDB-lite"/>
    </source>
</evidence>
<evidence type="ECO:0000256" key="1">
    <source>
        <dbReference type="ARBA" id="ARBA00004651"/>
    </source>
</evidence>
<keyword evidence="5 7" id="KW-0472">Membrane</keyword>
<reference evidence="10" key="1">
    <citation type="journal article" date="2013" name="ISME J.">
        <title>A small predatory core genome in the divergent marine Bacteriovorax marinus SJ and the terrestrial Bdellovibrio bacteriovorus.</title>
        <authorList>
            <person name="Crossman L.C."/>
            <person name="Chen H."/>
            <person name="Cerdeno-Tarraga A.M."/>
            <person name="Brooks K."/>
            <person name="Quail M.A."/>
            <person name="Pineiro S.A."/>
            <person name="Hobley L."/>
            <person name="Sockett R.E."/>
            <person name="Bentley S.D."/>
            <person name="Parkhill J."/>
            <person name="Williams H.N."/>
            <person name="Stine O.C."/>
        </authorList>
    </citation>
    <scope>NUCLEOTIDE SEQUENCE [LARGE SCALE GENOMIC DNA]</scope>
    <source>
        <strain evidence="10">ATCC BAA-682 / DSM 15412 / SJ</strain>
    </source>
</reference>
<dbReference type="PATRIC" id="fig|862908.3.peg.75"/>
<dbReference type="eggNOG" id="COG1714">
    <property type="taxonomic scope" value="Bacteria"/>
</dbReference>
<dbReference type="Pfam" id="PF06271">
    <property type="entry name" value="RDD"/>
    <property type="match status" value="1"/>
</dbReference>
<evidence type="ECO:0000256" key="4">
    <source>
        <dbReference type="ARBA" id="ARBA00022989"/>
    </source>
</evidence>
<dbReference type="RefSeq" id="WP_014242807.1">
    <property type="nucleotide sequence ID" value="NC_016620.1"/>
</dbReference>
<feature type="transmembrane region" description="Helical" evidence="7">
    <location>
        <begin position="127"/>
        <end position="156"/>
    </location>
</feature>
<dbReference type="InterPro" id="IPR010432">
    <property type="entry name" value="RDD"/>
</dbReference>